<dbReference type="AlphaFoldDB" id="F9U8M4"/>
<dbReference type="Proteomes" id="UP000005459">
    <property type="component" value="Unassembled WGS sequence"/>
</dbReference>
<evidence type="ECO:0000313" key="3">
    <source>
        <dbReference type="Proteomes" id="UP000005459"/>
    </source>
</evidence>
<proteinExistence type="predicted"/>
<organism evidence="2 3">
    <name type="scientific">Thiocapsa marina 5811</name>
    <dbReference type="NCBI Taxonomy" id="768671"/>
    <lineage>
        <taxon>Bacteria</taxon>
        <taxon>Pseudomonadati</taxon>
        <taxon>Pseudomonadota</taxon>
        <taxon>Gammaproteobacteria</taxon>
        <taxon>Chromatiales</taxon>
        <taxon>Chromatiaceae</taxon>
        <taxon>Thiocapsa</taxon>
    </lineage>
</organism>
<feature type="compositionally biased region" description="Gly residues" evidence="1">
    <location>
        <begin position="120"/>
        <end position="143"/>
    </location>
</feature>
<accession>F9U8M4</accession>
<reference evidence="2 3" key="1">
    <citation type="submission" date="2011-06" db="EMBL/GenBank/DDBJ databases">
        <title>The draft genome of Thiocapsa marina 5811.</title>
        <authorList>
            <consortium name="US DOE Joint Genome Institute (JGI-PGF)"/>
            <person name="Lucas S."/>
            <person name="Han J."/>
            <person name="Cheng J.-F."/>
            <person name="Goodwin L."/>
            <person name="Pitluck S."/>
            <person name="Peters L."/>
            <person name="Land M.L."/>
            <person name="Hauser L."/>
            <person name="Vogl K."/>
            <person name="Liu Z."/>
            <person name="Imhoff J."/>
            <person name="Thiel V."/>
            <person name="Frigaard N.-U."/>
            <person name="Bryant D."/>
            <person name="Woyke T.J."/>
        </authorList>
    </citation>
    <scope>NUCLEOTIDE SEQUENCE [LARGE SCALE GENOMIC DNA]</scope>
    <source>
        <strain evidence="2 3">5811</strain>
    </source>
</reference>
<evidence type="ECO:0000256" key="1">
    <source>
        <dbReference type="SAM" id="MobiDB-lite"/>
    </source>
</evidence>
<sequence length="143" mass="14434">MALLIDKVGDRHRWHAMLLAAGVFLAVAPALAETPLIGRVVSVDKSSVLIQPEGVGAQPVRLPVEPGKIPGDLSAGARVRLWSDPDVAAGGPGWRLAPQAGGRVGTLDADRTGVRSRIGRGAGQGPFGGGQGAGSGGGSRHGR</sequence>
<dbReference type="EMBL" id="AFWV01000004">
    <property type="protein sequence ID" value="EGV19132.1"/>
    <property type="molecule type" value="Genomic_DNA"/>
</dbReference>
<dbReference type="STRING" id="768671.ThimaDRAFT_1276"/>
<keyword evidence="3" id="KW-1185">Reference proteome</keyword>
<gene>
    <name evidence="2" type="ORF">ThimaDRAFT_1276</name>
</gene>
<protein>
    <submittedName>
        <fullName evidence="2">Uncharacterized protein</fullName>
    </submittedName>
</protein>
<name>F9U8M4_9GAMM</name>
<feature type="region of interest" description="Disordered" evidence="1">
    <location>
        <begin position="90"/>
        <end position="143"/>
    </location>
</feature>
<evidence type="ECO:0000313" key="2">
    <source>
        <dbReference type="EMBL" id="EGV19132.1"/>
    </source>
</evidence>